<reference evidence="1 2" key="1">
    <citation type="submission" date="2018-05" db="EMBL/GenBank/DDBJ databases">
        <title>Complete Genome Sequences of Extremely Thermoacidophilic, Metal-Mobilizing Type-Strain Members of the Archaeal Family Sulfolobaceae: Acidianus brierleyi DSM-1651T, Acidianus sulfidivorans DSM-18786T, Metallosphaera hakonensis DSM-7519T, and Metallosphaera prunae DSM-10039T.</title>
        <authorList>
            <person name="Counts J.A."/>
            <person name="Kelly R.M."/>
        </authorList>
    </citation>
    <scope>NUCLEOTIDE SEQUENCE [LARGE SCALE GENOMIC DNA]</scope>
    <source>
        <strain evidence="1 2">DSM 1651</strain>
    </source>
</reference>
<name>A0A2U9II90_9CREN</name>
<keyword evidence="2" id="KW-1185">Reference proteome</keyword>
<organism evidence="1 2">
    <name type="scientific">Acidianus brierleyi</name>
    <dbReference type="NCBI Taxonomy" id="41673"/>
    <lineage>
        <taxon>Archaea</taxon>
        <taxon>Thermoproteota</taxon>
        <taxon>Thermoprotei</taxon>
        <taxon>Sulfolobales</taxon>
        <taxon>Sulfolobaceae</taxon>
        <taxon>Acidianus</taxon>
    </lineage>
</organism>
<sequence>MYLVGTSKGLYKIDKEADLLCDKEDVYDFTLKNNDFYICSTESGVILNGKTILNESCWKFYELDGQLIASVEGPKLYLINKERIKELIDLRDEGKKRGWSFPHSEYAHITDFAQYNGKIIASVEEGNLLFGDITSLKPLDFFNDSHNLLVKDHLYIATAYGLYLTDDLINYTLIEKGYFHGIEDLGNAIIAQEMSEFPLMMYEDGKLTRMGIKLPRPTFGTNAIAKVDDENIVYSTTSFYEINIKNLNFRKIVDIPMTRRVKVL</sequence>
<evidence type="ECO:0000313" key="1">
    <source>
        <dbReference type="EMBL" id="AWR95739.1"/>
    </source>
</evidence>
<gene>
    <name evidence="1" type="ORF">DFR85_15265</name>
</gene>
<dbReference type="RefSeq" id="WP_110271617.1">
    <property type="nucleotide sequence ID" value="NZ_CP029289.2"/>
</dbReference>
<dbReference type="AlphaFoldDB" id="A0A2U9II90"/>
<dbReference type="GeneID" id="71840585"/>
<dbReference type="KEGG" id="abri:DFR85_15265"/>
<evidence type="ECO:0000313" key="2">
    <source>
        <dbReference type="Proteomes" id="UP000248044"/>
    </source>
</evidence>
<dbReference type="EMBL" id="CP029289">
    <property type="protein sequence ID" value="AWR95739.1"/>
    <property type="molecule type" value="Genomic_DNA"/>
</dbReference>
<accession>A0A2U9II90</accession>
<protein>
    <submittedName>
        <fullName evidence="1">Uncharacterized protein</fullName>
    </submittedName>
</protein>
<dbReference type="Proteomes" id="UP000248044">
    <property type="component" value="Chromosome"/>
</dbReference>
<proteinExistence type="predicted"/>